<dbReference type="Proteomes" id="UP000070444">
    <property type="component" value="Unassembled WGS sequence"/>
</dbReference>
<evidence type="ECO:0000313" key="2">
    <source>
        <dbReference type="Proteomes" id="UP000070444"/>
    </source>
</evidence>
<keyword evidence="2" id="KW-1185">Reference proteome</keyword>
<reference evidence="1 2" key="1">
    <citation type="journal article" date="2015" name="Genome Biol. Evol.">
        <title>Phylogenomic analyses indicate that early fungi evolved digesting cell walls of algal ancestors of land plants.</title>
        <authorList>
            <person name="Chang Y."/>
            <person name="Wang S."/>
            <person name="Sekimoto S."/>
            <person name="Aerts A.L."/>
            <person name="Choi C."/>
            <person name="Clum A."/>
            <person name="LaButti K.M."/>
            <person name="Lindquist E.A."/>
            <person name="Yee Ngan C."/>
            <person name="Ohm R.A."/>
            <person name="Salamov A.A."/>
            <person name="Grigoriev I.V."/>
            <person name="Spatafora J.W."/>
            <person name="Berbee M.L."/>
        </authorList>
    </citation>
    <scope>NUCLEOTIDE SEQUENCE [LARGE SCALE GENOMIC DNA]</scope>
    <source>
        <strain evidence="1 2">NRRL 28638</strain>
    </source>
</reference>
<sequence>MSHLEHVEIVLDGLPGKIINIQKPNIPKSLKSLNINLLGHFTMYEDDKLYPYDTIDPTYINLHTLTIISNRLLQNLSTGIPNLQNVKIKIMELDESKFIKFLKANPQLRNLETILEEYNEEIINTVLSSKHLKQWSIDSWIREDEEVRCHSTNYSIKYLRIFIELPDLTVFNIIDACKGLEILDYKREDFELTLSLLLKLKRKIDIKIIF</sequence>
<gene>
    <name evidence="1" type="ORF">CONCODRAFT_9509</name>
</gene>
<organism evidence="1 2">
    <name type="scientific">Conidiobolus coronatus (strain ATCC 28846 / CBS 209.66 / NRRL 28638)</name>
    <name type="common">Delacroixia coronata</name>
    <dbReference type="NCBI Taxonomy" id="796925"/>
    <lineage>
        <taxon>Eukaryota</taxon>
        <taxon>Fungi</taxon>
        <taxon>Fungi incertae sedis</taxon>
        <taxon>Zoopagomycota</taxon>
        <taxon>Entomophthoromycotina</taxon>
        <taxon>Entomophthoromycetes</taxon>
        <taxon>Entomophthorales</taxon>
        <taxon>Ancylistaceae</taxon>
        <taxon>Conidiobolus</taxon>
    </lineage>
</organism>
<accession>A0A137P089</accession>
<dbReference type="EMBL" id="KQ964585">
    <property type="protein sequence ID" value="KXN68279.1"/>
    <property type="molecule type" value="Genomic_DNA"/>
</dbReference>
<proteinExistence type="predicted"/>
<dbReference type="AlphaFoldDB" id="A0A137P089"/>
<protein>
    <submittedName>
        <fullName evidence="1">Uncharacterized protein</fullName>
    </submittedName>
</protein>
<evidence type="ECO:0000313" key="1">
    <source>
        <dbReference type="EMBL" id="KXN68279.1"/>
    </source>
</evidence>
<name>A0A137P089_CONC2</name>